<dbReference type="Pfam" id="PF00245">
    <property type="entry name" value="Alk_phosphatase"/>
    <property type="match status" value="1"/>
</dbReference>
<keyword evidence="5" id="KW-0732">Signal</keyword>
<feature type="binding site" evidence="3">
    <location>
        <position position="645"/>
    </location>
    <ligand>
        <name>Zn(2+)</name>
        <dbReference type="ChEBI" id="CHEBI:29105"/>
        <label>2</label>
    </ligand>
</feature>
<proteinExistence type="inferred from homology"/>
<evidence type="ECO:0000256" key="1">
    <source>
        <dbReference type="ARBA" id="ARBA00012647"/>
    </source>
</evidence>
<dbReference type="GO" id="GO:0046872">
    <property type="term" value="F:metal ion binding"/>
    <property type="evidence" value="ECO:0007669"/>
    <property type="project" value="UniProtKB-KW"/>
</dbReference>
<feature type="binding site" evidence="3">
    <location>
        <position position="521"/>
    </location>
    <ligand>
        <name>Zn(2+)</name>
        <dbReference type="ChEBI" id="CHEBI:29105"/>
        <label>2</label>
    </ligand>
</feature>
<comment type="cofactor">
    <cofactor evidence="3">
        <name>Zn(2+)</name>
        <dbReference type="ChEBI" id="CHEBI:29105"/>
    </cofactor>
    <text evidence="3">Binds 2 Zn(2+) ions.</text>
</comment>
<name>A0A9P5VJK2_9FUNG</name>
<keyword evidence="3" id="KW-0479">Metal-binding</keyword>
<dbReference type="PANTHER" id="PTHR11596">
    <property type="entry name" value="ALKALINE PHOSPHATASE"/>
    <property type="match status" value="1"/>
</dbReference>
<evidence type="ECO:0000256" key="5">
    <source>
        <dbReference type="SAM" id="SignalP"/>
    </source>
</evidence>
<protein>
    <recommendedName>
        <fullName evidence="1">alkaline phosphatase</fullName>
        <ecNumber evidence="1">3.1.3.1</ecNumber>
    </recommendedName>
</protein>
<feature type="binding site" evidence="3">
    <location>
        <position position="479"/>
    </location>
    <ligand>
        <name>Zn(2+)</name>
        <dbReference type="ChEBI" id="CHEBI:29105"/>
        <label>2</label>
    </ligand>
</feature>
<evidence type="ECO:0000256" key="2">
    <source>
        <dbReference type="PIRSR" id="PIRSR601952-1"/>
    </source>
</evidence>
<comment type="similarity">
    <text evidence="4">Belongs to the alkaline phosphatase family.</text>
</comment>
<keyword evidence="7" id="KW-1185">Reference proteome</keyword>
<dbReference type="PRINTS" id="PR00113">
    <property type="entry name" value="ALKPHPHTASE"/>
</dbReference>
<evidence type="ECO:0000256" key="4">
    <source>
        <dbReference type="RuleBase" id="RU003946"/>
    </source>
</evidence>
<feature type="binding site" evidence="3">
    <location>
        <position position="475"/>
    </location>
    <ligand>
        <name>Zn(2+)</name>
        <dbReference type="ChEBI" id="CHEBI:29105"/>
        <label>2</label>
    </ligand>
</feature>
<feature type="binding site" evidence="3">
    <location>
        <position position="205"/>
    </location>
    <ligand>
        <name>Mg(2+)</name>
        <dbReference type="ChEBI" id="CHEBI:18420"/>
    </ligand>
</feature>
<evidence type="ECO:0000313" key="6">
    <source>
        <dbReference type="EMBL" id="KAF9327672.1"/>
    </source>
</evidence>
<comment type="caution">
    <text evidence="6">The sequence shown here is derived from an EMBL/GenBank/DDBJ whole genome shotgun (WGS) entry which is preliminary data.</text>
</comment>
<feature type="binding site" evidence="3">
    <location>
        <position position="470"/>
    </location>
    <ligand>
        <name>Mg(2+)</name>
        <dbReference type="ChEBI" id="CHEBI:18420"/>
    </ligand>
</feature>
<dbReference type="AlphaFoldDB" id="A0A9P5VJK2"/>
<evidence type="ECO:0000256" key="3">
    <source>
        <dbReference type="PIRSR" id="PIRSR601952-2"/>
    </source>
</evidence>
<dbReference type="EMBL" id="JAAAUY010000641">
    <property type="protein sequence ID" value="KAF9327672.1"/>
    <property type="molecule type" value="Genomic_DNA"/>
</dbReference>
<dbReference type="PANTHER" id="PTHR11596:SF72">
    <property type="entry name" value="ALKALINE PHOSPHATASE"/>
    <property type="match status" value="1"/>
</dbReference>
<evidence type="ECO:0000313" key="7">
    <source>
        <dbReference type="Proteomes" id="UP000696485"/>
    </source>
</evidence>
<keyword evidence="3" id="KW-0862">Zinc</keyword>
<feature type="binding site" evidence="3">
    <location>
        <position position="205"/>
    </location>
    <ligand>
        <name>Zn(2+)</name>
        <dbReference type="ChEBI" id="CHEBI:29105"/>
        <label>2</label>
    </ligand>
</feature>
<dbReference type="EC" id="3.1.3.1" evidence="1"/>
<accession>A0A9P5VJK2</accession>
<dbReference type="CDD" id="cd16012">
    <property type="entry name" value="ALP"/>
    <property type="match status" value="1"/>
</dbReference>
<dbReference type="Gene3D" id="3.40.720.10">
    <property type="entry name" value="Alkaline Phosphatase, subunit A"/>
    <property type="match status" value="2"/>
</dbReference>
<gene>
    <name evidence="6" type="ORF">BG006_009068</name>
</gene>
<sequence>MHIPTTTLLLSLSIAAVASAGLDKPGQFRRLGACPDMGCIFPPDRAHFIAGAKFDVRVEVHAEGSTSPNPKYTLQIQKLDQAHTSTSTDNNDDYNPKYQRRFARANSPPQDFSTFLDAKPSPQETWNFTYFKDAAAYWKARDGDTTTATPVNVVSTAWRQVQLLDPGTYQVTLQYDSGKTTEALWTVDPAPTTRKAKNVILFIGDGMTTAMITAARLLSKPHSSGHYLQKLHLDQFPVLGHVMTHSLDSLITDSANSASAYNTGHKSSVNALGVYPDSSPDPFDDPKQELLAELMRRRSKKLGGRGGVGIVTTADVWDATPAAVFSHTRRRDEGARIIDQMIRGPTAVVADVYMGGGGNKFHGNKGGESLNGTDYYAAYEKERGYKVVHDKASMLTYEGDGPLLGIFHAGNMNVWLDRNVYKHNLNSPGSSPLGGDASALDQPNLDQMVIKGLEVLDRRYRKEGWFMMAEAAAVDIMMHPLDYDRALADLLELDSTVGKTKAWLKRQGLDKDTLIIVTADHGHSFDVYGSVDTQYFNSFESEQDLEKKNSIGTYEFSGWPSYVDADGDGFPDEWDVQYTLAAGTVAFPSHREDFQVNINGSRVPAVAQGNSHHHYSEYVPNPGDNVHGGIMKAGTLKAEANNGVHSFQDVPLFAMGPGSEAFAGVMDNTEVFHKIAQALGLGGK</sequence>
<dbReference type="SUPFAM" id="SSF53649">
    <property type="entry name" value="Alkaline phosphatase-like"/>
    <property type="match status" value="1"/>
</dbReference>
<dbReference type="GO" id="GO:0004035">
    <property type="term" value="F:alkaline phosphatase activity"/>
    <property type="evidence" value="ECO:0007669"/>
    <property type="project" value="UniProtKB-EC"/>
</dbReference>
<dbReference type="InterPro" id="IPR001952">
    <property type="entry name" value="Alkaline_phosphatase"/>
</dbReference>
<organism evidence="6 7">
    <name type="scientific">Podila minutissima</name>
    <dbReference type="NCBI Taxonomy" id="64525"/>
    <lineage>
        <taxon>Eukaryota</taxon>
        <taxon>Fungi</taxon>
        <taxon>Fungi incertae sedis</taxon>
        <taxon>Mucoromycota</taxon>
        <taxon>Mortierellomycotina</taxon>
        <taxon>Mortierellomycetes</taxon>
        <taxon>Mortierellales</taxon>
        <taxon>Mortierellaceae</taxon>
        <taxon>Podila</taxon>
    </lineage>
</organism>
<feature type="chain" id="PRO_5040218329" description="alkaline phosphatase" evidence="5">
    <location>
        <begin position="21"/>
        <end position="684"/>
    </location>
</feature>
<feature type="binding site" evidence="3">
    <location>
        <position position="320"/>
    </location>
    <ligand>
        <name>Mg(2+)</name>
        <dbReference type="ChEBI" id="CHEBI:18420"/>
    </ligand>
</feature>
<reference evidence="6" key="1">
    <citation type="journal article" date="2020" name="Fungal Divers.">
        <title>Resolving the Mortierellaceae phylogeny through synthesis of multi-gene phylogenetics and phylogenomics.</title>
        <authorList>
            <person name="Vandepol N."/>
            <person name="Liber J."/>
            <person name="Desiro A."/>
            <person name="Na H."/>
            <person name="Kennedy M."/>
            <person name="Barry K."/>
            <person name="Grigoriev I.V."/>
            <person name="Miller A.N."/>
            <person name="O'Donnell K."/>
            <person name="Stajich J.E."/>
            <person name="Bonito G."/>
        </authorList>
    </citation>
    <scope>NUCLEOTIDE SEQUENCE</scope>
    <source>
        <strain evidence="6">NVP1</strain>
    </source>
</reference>
<feature type="signal peptide" evidence="5">
    <location>
        <begin position="1"/>
        <end position="20"/>
    </location>
</feature>
<feature type="binding site" evidence="3">
    <location>
        <position position="318"/>
    </location>
    <ligand>
        <name>Mg(2+)</name>
        <dbReference type="ChEBI" id="CHEBI:18420"/>
    </ligand>
</feature>
<dbReference type="Proteomes" id="UP000696485">
    <property type="component" value="Unassembled WGS sequence"/>
</dbReference>
<comment type="cofactor">
    <cofactor evidence="3">
        <name>Mg(2+)</name>
        <dbReference type="ChEBI" id="CHEBI:18420"/>
    </cofactor>
    <text evidence="3">Binds 1 Mg(2+) ion.</text>
</comment>
<keyword evidence="3" id="KW-0460">Magnesium</keyword>
<feature type="active site" description="Phosphoserine intermediate" evidence="2">
    <location>
        <position position="254"/>
    </location>
</feature>
<dbReference type="InterPro" id="IPR017850">
    <property type="entry name" value="Alkaline_phosphatase_core_sf"/>
</dbReference>
<dbReference type="SMART" id="SM00098">
    <property type="entry name" value="alkPPc"/>
    <property type="match status" value="1"/>
</dbReference>
<feature type="binding site" evidence="3">
    <location>
        <position position="520"/>
    </location>
    <ligand>
        <name>Zn(2+)</name>
        <dbReference type="ChEBI" id="CHEBI:29105"/>
        <label>2</label>
    </ligand>
</feature>